<name>A0A9P8RHB4_9PEZI</name>
<feature type="compositionally biased region" description="Basic and acidic residues" evidence="1">
    <location>
        <begin position="623"/>
        <end position="635"/>
    </location>
</feature>
<keyword evidence="4" id="KW-1185">Reference proteome</keyword>
<feature type="domain" description="DUF2293" evidence="2">
    <location>
        <begin position="148"/>
        <end position="237"/>
    </location>
</feature>
<organism evidence="3 4">
    <name type="scientific">Truncatella angustata</name>
    <dbReference type="NCBI Taxonomy" id="152316"/>
    <lineage>
        <taxon>Eukaryota</taxon>
        <taxon>Fungi</taxon>
        <taxon>Dikarya</taxon>
        <taxon>Ascomycota</taxon>
        <taxon>Pezizomycotina</taxon>
        <taxon>Sordariomycetes</taxon>
        <taxon>Xylariomycetidae</taxon>
        <taxon>Amphisphaeriales</taxon>
        <taxon>Sporocadaceae</taxon>
        <taxon>Truncatella</taxon>
    </lineage>
</organism>
<proteinExistence type="predicted"/>
<dbReference type="InterPro" id="IPR018744">
    <property type="entry name" value="DUF2293"/>
</dbReference>
<evidence type="ECO:0000313" key="4">
    <source>
        <dbReference type="Proteomes" id="UP000758603"/>
    </source>
</evidence>
<dbReference type="PANTHER" id="PTHR38113">
    <property type="match status" value="1"/>
</dbReference>
<feature type="compositionally biased region" description="Basic residues" evidence="1">
    <location>
        <begin position="331"/>
        <end position="340"/>
    </location>
</feature>
<protein>
    <recommendedName>
        <fullName evidence="2">DUF2293 domain-containing protein</fullName>
    </recommendedName>
</protein>
<dbReference type="Pfam" id="PF10056">
    <property type="entry name" value="DUF2293"/>
    <property type="match status" value="1"/>
</dbReference>
<evidence type="ECO:0000259" key="2">
    <source>
        <dbReference type="Pfam" id="PF10056"/>
    </source>
</evidence>
<gene>
    <name evidence="3" type="ORF">BKA67DRAFT_663691</name>
</gene>
<comment type="caution">
    <text evidence="3">The sequence shown here is derived from an EMBL/GenBank/DDBJ whole genome shotgun (WGS) entry which is preliminary data.</text>
</comment>
<dbReference type="GeneID" id="70137119"/>
<accession>A0A9P8RHB4</accession>
<dbReference type="AlphaFoldDB" id="A0A9P8RHB4"/>
<dbReference type="EMBL" id="JAGPXC010000010">
    <property type="protein sequence ID" value="KAH6645809.1"/>
    <property type="molecule type" value="Genomic_DNA"/>
</dbReference>
<dbReference type="Proteomes" id="UP000758603">
    <property type="component" value="Unassembled WGS sequence"/>
</dbReference>
<evidence type="ECO:0000256" key="1">
    <source>
        <dbReference type="SAM" id="MobiDB-lite"/>
    </source>
</evidence>
<dbReference type="RefSeq" id="XP_045952323.1">
    <property type="nucleotide sequence ID" value="XM_046108228.1"/>
</dbReference>
<feature type="region of interest" description="Disordered" evidence="1">
    <location>
        <begin position="314"/>
        <end position="391"/>
    </location>
</feature>
<feature type="region of interest" description="Disordered" evidence="1">
    <location>
        <begin position="617"/>
        <end position="648"/>
    </location>
</feature>
<evidence type="ECO:0000313" key="3">
    <source>
        <dbReference type="EMBL" id="KAH6645809.1"/>
    </source>
</evidence>
<dbReference type="OrthoDB" id="5288828at2759"/>
<dbReference type="PANTHER" id="PTHR38113:SF1">
    <property type="entry name" value="DUF2293 DOMAIN-CONTAINING PROTEIN"/>
    <property type="match status" value="1"/>
</dbReference>
<reference evidence="3" key="1">
    <citation type="journal article" date="2021" name="Nat. Commun.">
        <title>Genetic determinants of endophytism in the Arabidopsis root mycobiome.</title>
        <authorList>
            <person name="Mesny F."/>
            <person name="Miyauchi S."/>
            <person name="Thiergart T."/>
            <person name="Pickel B."/>
            <person name="Atanasova L."/>
            <person name="Karlsson M."/>
            <person name="Huettel B."/>
            <person name="Barry K.W."/>
            <person name="Haridas S."/>
            <person name="Chen C."/>
            <person name="Bauer D."/>
            <person name="Andreopoulos W."/>
            <person name="Pangilinan J."/>
            <person name="LaButti K."/>
            <person name="Riley R."/>
            <person name="Lipzen A."/>
            <person name="Clum A."/>
            <person name="Drula E."/>
            <person name="Henrissat B."/>
            <person name="Kohler A."/>
            <person name="Grigoriev I.V."/>
            <person name="Martin F.M."/>
            <person name="Hacquard S."/>
        </authorList>
    </citation>
    <scope>NUCLEOTIDE SEQUENCE</scope>
    <source>
        <strain evidence="3">MPI-SDFR-AT-0073</strain>
    </source>
</reference>
<sequence length="820" mass="92084">MAMADPAVYSTLNALKQAPTIKHKTHYEIFENTDKKAKRLETQITTDRVPPPGYEFVAAGNPELTTLCKDISREQDAMIFIVSDSRDDTVSAQTHRSGWHFRERIVDLAREKLIASGHLKPQKIAVKGRPEALPKSRDQILEEAEAVLRDLFPRIPNISRREILSHSFDKDNKLFNGREKVGMAEDLPLARRVQLAALSHIRHTMTRYDDLLKEGQKWENARRAVEKPCLDIIVKWRGDEETGRDQLDEILREVIEISDDEDSETGESSEEELLPGLSTVRIRDGVLAAHSGARAAIPGLMASTGVATVQAPRREPSIISLTTSPPMQPRKLTRKERKAAKQSQQRFKRYAQVAETFRQDPPTRGSGSPRDVHMSSHPFTDLSRPRAGHMDPPQPARYVAVSGPPSYAAGQSYYHVPQEAPRLRGQSPVFVRVAEAVGPKVGSGADRPSYGPTPISPVRNEFQDMLVRSIEPCSPGVQRNRERLSSYLLPSESNRVLEAPRIVSQTMVEQPPGRARPISPGYATTADGAPLKRHRVLTHPSRQPDLFSGAGFIQVHRDTDRRPIGRDHAPGHYAVPVTSEYHARPRSPAVYVQDATRAGPSNVIYRPRSDPIFVGERTHHHHRDEGPLRSRDHPIILDSPRVTPRNGDATQHWGFTGYAQPPRERAEVARGVPVPVVQRAQERPQVIYLDELDPRMPRPRDHLPEARHPHIISAESRLPQNATRFNTERIFRDNQEQIRQQPMAYADAGQHFTMRSGDGLSHTISNGDPGSRVTLSGNYPAQIHYEHSHHGVTRDAGFDRNSGQPLYPILRTQVHETGYH</sequence>